<name>A0A432XKB5_9GAMM</name>
<feature type="region of interest" description="Disordered" evidence="8">
    <location>
        <begin position="1"/>
        <end position="37"/>
    </location>
</feature>
<dbReference type="Proteomes" id="UP000286985">
    <property type="component" value="Unassembled WGS sequence"/>
</dbReference>
<evidence type="ECO:0000256" key="6">
    <source>
        <dbReference type="ARBA" id="ARBA00023136"/>
    </source>
</evidence>
<evidence type="ECO:0000313" key="11">
    <source>
        <dbReference type="EMBL" id="RUO49072.1"/>
    </source>
</evidence>
<evidence type="ECO:0000256" key="3">
    <source>
        <dbReference type="ARBA" id="ARBA00022475"/>
    </source>
</evidence>
<evidence type="ECO:0000259" key="10">
    <source>
        <dbReference type="PROSITE" id="PS51123"/>
    </source>
</evidence>
<dbReference type="InterPro" id="IPR025713">
    <property type="entry name" value="MotB-like_N_dom"/>
</dbReference>
<dbReference type="Pfam" id="PF13677">
    <property type="entry name" value="MotB_plug"/>
    <property type="match status" value="1"/>
</dbReference>
<dbReference type="SUPFAM" id="SSF103088">
    <property type="entry name" value="OmpA-like"/>
    <property type="match status" value="1"/>
</dbReference>
<reference evidence="12" key="1">
    <citation type="journal article" date="2018" name="Front. Microbiol.">
        <title>Genome-Based Analysis Reveals the Taxonomy and Diversity of the Family Idiomarinaceae.</title>
        <authorList>
            <person name="Liu Y."/>
            <person name="Lai Q."/>
            <person name="Shao Z."/>
        </authorList>
    </citation>
    <scope>NUCLEOTIDE SEQUENCE [LARGE SCALE GENOMIC DNA]</scope>
    <source>
        <strain evidence="12">908033</strain>
    </source>
</reference>
<dbReference type="RefSeq" id="WP_092836563.1">
    <property type="nucleotide sequence ID" value="NZ_FPCF01000001.1"/>
</dbReference>
<evidence type="ECO:0000256" key="7">
    <source>
        <dbReference type="PROSITE-ProRule" id="PRU00473"/>
    </source>
</evidence>
<protein>
    <submittedName>
        <fullName evidence="11">Flagellar motor protein MotB</fullName>
    </submittedName>
</protein>
<keyword evidence="11" id="KW-0966">Cell projection</keyword>
<dbReference type="STRING" id="519452.SAMN04488139_0277"/>
<comment type="subcellular location">
    <subcellularLocation>
        <location evidence="1">Cell membrane</location>
        <topology evidence="1">Single-pass membrane protein</topology>
    </subcellularLocation>
</comment>
<dbReference type="PANTHER" id="PTHR30329:SF21">
    <property type="entry name" value="LIPOPROTEIN YIAD-RELATED"/>
    <property type="match status" value="1"/>
</dbReference>
<keyword evidence="6 7" id="KW-0472">Membrane</keyword>
<keyword evidence="11" id="KW-0282">Flagellum</keyword>
<comment type="caution">
    <text evidence="11">The sequence shown here is derived from an EMBL/GenBank/DDBJ whole genome shotgun (WGS) entry which is preliminary data.</text>
</comment>
<keyword evidence="11" id="KW-0969">Cilium</keyword>
<evidence type="ECO:0000256" key="8">
    <source>
        <dbReference type="SAM" id="MobiDB-lite"/>
    </source>
</evidence>
<comment type="similarity">
    <text evidence="2">Belongs to the MotB family.</text>
</comment>
<dbReference type="InterPro" id="IPR036737">
    <property type="entry name" value="OmpA-like_sf"/>
</dbReference>
<evidence type="ECO:0000256" key="1">
    <source>
        <dbReference type="ARBA" id="ARBA00004162"/>
    </source>
</evidence>
<keyword evidence="12" id="KW-1185">Reference proteome</keyword>
<evidence type="ECO:0000256" key="4">
    <source>
        <dbReference type="ARBA" id="ARBA00022692"/>
    </source>
</evidence>
<keyword evidence="5 9" id="KW-1133">Transmembrane helix</keyword>
<dbReference type="GO" id="GO:0005886">
    <property type="term" value="C:plasma membrane"/>
    <property type="evidence" value="ECO:0007669"/>
    <property type="project" value="UniProtKB-SubCell"/>
</dbReference>
<dbReference type="Pfam" id="PF00691">
    <property type="entry name" value="OmpA"/>
    <property type="match status" value="1"/>
</dbReference>
<keyword evidence="4 9" id="KW-0812">Transmembrane</keyword>
<organism evidence="11 12">
    <name type="scientific">Pseudidiomarina donghaiensis</name>
    <dbReference type="NCBI Taxonomy" id="519452"/>
    <lineage>
        <taxon>Bacteria</taxon>
        <taxon>Pseudomonadati</taxon>
        <taxon>Pseudomonadota</taxon>
        <taxon>Gammaproteobacteria</taxon>
        <taxon>Alteromonadales</taxon>
        <taxon>Idiomarinaceae</taxon>
        <taxon>Pseudidiomarina</taxon>
    </lineage>
</organism>
<gene>
    <name evidence="11" type="ORF">CWE24_00720</name>
</gene>
<evidence type="ECO:0000256" key="2">
    <source>
        <dbReference type="ARBA" id="ARBA00008914"/>
    </source>
</evidence>
<sequence length="239" mass="26329">MAEPTLNDMLERENQRASAPASRRSGNTAREPREHSQQISARMFGNVLEADNQQQDEDSWVTTYMDLLTLLLVLFVVLLANADLTGGKQQDEFSTMQGQIEQQMASSGFGDNVEVSRSPGKINIKLNDKILFDSGEATFNDSAAEVMAPIVDLLAKNRLMISVEGHTDNIPISTAQFPSNWELSAARAISVVRLLQQRGIDGQRLRAIGYADSLPLQSNDTAEGRAVNRRVNLVLSEPE</sequence>
<dbReference type="PROSITE" id="PS51123">
    <property type="entry name" value="OMPA_2"/>
    <property type="match status" value="1"/>
</dbReference>
<dbReference type="EMBL" id="PIPU01000001">
    <property type="protein sequence ID" value="RUO49072.1"/>
    <property type="molecule type" value="Genomic_DNA"/>
</dbReference>
<proteinExistence type="inferred from homology"/>
<dbReference type="AlphaFoldDB" id="A0A432XKB5"/>
<dbReference type="PANTHER" id="PTHR30329">
    <property type="entry name" value="STATOR ELEMENT OF FLAGELLAR MOTOR COMPLEX"/>
    <property type="match status" value="1"/>
</dbReference>
<feature type="domain" description="OmpA-like" evidence="10">
    <location>
        <begin position="119"/>
        <end position="239"/>
    </location>
</feature>
<evidence type="ECO:0000256" key="9">
    <source>
        <dbReference type="SAM" id="Phobius"/>
    </source>
</evidence>
<dbReference type="InterPro" id="IPR050330">
    <property type="entry name" value="Bact_OuterMem_StrucFunc"/>
</dbReference>
<dbReference type="InterPro" id="IPR006665">
    <property type="entry name" value="OmpA-like"/>
</dbReference>
<feature type="transmembrane region" description="Helical" evidence="9">
    <location>
        <begin position="61"/>
        <end position="80"/>
    </location>
</feature>
<keyword evidence="3" id="KW-1003">Cell membrane</keyword>
<accession>A0A432XKB5</accession>
<evidence type="ECO:0000313" key="12">
    <source>
        <dbReference type="Proteomes" id="UP000286985"/>
    </source>
</evidence>
<dbReference type="CDD" id="cd07185">
    <property type="entry name" value="OmpA_C-like"/>
    <property type="match status" value="1"/>
</dbReference>
<dbReference type="Gene3D" id="3.30.1330.60">
    <property type="entry name" value="OmpA-like domain"/>
    <property type="match status" value="1"/>
</dbReference>
<dbReference type="OrthoDB" id="9815217at2"/>
<evidence type="ECO:0000256" key="5">
    <source>
        <dbReference type="ARBA" id="ARBA00022989"/>
    </source>
</evidence>